<comment type="caution">
    <text evidence="6">The sequence shown here is derived from an EMBL/GenBank/DDBJ whole genome shotgun (WGS) entry which is preliminary data.</text>
</comment>
<dbReference type="NCBIfam" id="TIGR03427">
    <property type="entry name" value="ABC_peri_uca"/>
    <property type="match status" value="1"/>
</dbReference>
<comment type="similarity">
    <text evidence="2">Belongs to the bacterial solute-binding protein SsuA/TauA family.</text>
</comment>
<dbReference type="GO" id="GO:0016301">
    <property type="term" value="F:kinase activity"/>
    <property type="evidence" value="ECO:0007669"/>
    <property type="project" value="UniProtKB-KW"/>
</dbReference>
<evidence type="ECO:0000256" key="3">
    <source>
        <dbReference type="ARBA" id="ARBA00022729"/>
    </source>
</evidence>
<feature type="chain" id="PRO_5014860618" evidence="4">
    <location>
        <begin position="27"/>
        <end position="355"/>
    </location>
</feature>
<evidence type="ECO:0000313" key="7">
    <source>
        <dbReference type="Proteomes" id="UP000236023"/>
    </source>
</evidence>
<organism evidence="6 7">
    <name type="scientific">Stutzerimonas stutzeri</name>
    <name type="common">Pseudomonas stutzeri</name>
    <dbReference type="NCBI Taxonomy" id="316"/>
    <lineage>
        <taxon>Bacteria</taxon>
        <taxon>Pseudomonadati</taxon>
        <taxon>Pseudomonadota</taxon>
        <taxon>Gammaproteobacteria</taxon>
        <taxon>Pseudomonadales</taxon>
        <taxon>Pseudomonadaceae</taxon>
        <taxon>Stutzerimonas</taxon>
    </lineage>
</organism>
<dbReference type="Proteomes" id="UP000236023">
    <property type="component" value="Unassembled WGS sequence"/>
</dbReference>
<comment type="subcellular location">
    <subcellularLocation>
        <location evidence="1">Periplasm</location>
    </subcellularLocation>
</comment>
<evidence type="ECO:0000256" key="1">
    <source>
        <dbReference type="ARBA" id="ARBA00004418"/>
    </source>
</evidence>
<evidence type="ECO:0000259" key="5">
    <source>
        <dbReference type="Pfam" id="PF09084"/>
    </source>
</evidence>
<reference evidence="6 7" key="1">
    <citation type="submission" date="2018-01" db="EMBL/GenBank/DDBJ databases">
        <title>Denitrification phenotypes of diverse strains of Pseudomonas stutzeri.</title>
        <authorList>
            <person name="Milligan D.A."/>
            <person name="Bergaust L."/>
            <person name="Bakken L.R."/>
            <person name="Frostegard A."/>
        </authorList>
    </citation>
    <scope>NUCLEOTIDE SEQUENCE [LARGE SCALE GENOMIC DNA]</scope>
    <source>
        <strain evidence="6 7">24a75</strain>
    </source>
</reference>
<evidence type="ECO:0000313" key="6">
    <source>
        <dbReference type="EMBL" id="PNG09762.1"/>
    </source>
</evidence>
<evidence type="ECO:0000256" key="4">
    <source>
        <dbReference type="SAM" id="SignalP"/>
    </source>
</evidence>
<gene>
    <name evidence="6" type="ORF">CXK94_09435</name>
</gene>
<keyword evidence="6" id="KW-0418">Kinase</keyword>
<sequence length="355" mass="37554">MHGKIMKKLFCAGAIALAALAPLAQAEEKKTFNLAWTIYVGWMPWKYADESGIMKKWADKYGIEVNISQINDYVESINQYSAGQFDGVVATSMDALSIPAAGGVDTTALIVGSYSNGNDGLVMKGTDDLKQIKGQQVHLVELSVSHYILAKALDSVGLSEKDVQVVNTSDADIVAAFGTADVRNVATWSPLLQEVAAAPDAHQVFDSASVPGHVKDLLIVNSETLADNPAFGKAVTGAWYEVMAIMASDTPQGAELRAQLGAASGTDQAGYEAQLKGTHMFYQPAEAVAFISGEPAYEAMDSVRKFSFDHGLLGDGADSADFVGIAMPAGALGEQGNLKLRFDTTYMQLAADGAL</sequence>
<dbReference type="PANTHER" id="PTHR30024:SF47">
    <property type="entry name" value="TAURINE-BINDING PERIPLASMIC PROTEIN"/>
    <property type="match status" value="1"/>
</dbReference>
<keyword evidence="3 4" id="KW-0732">Signal</keyword>
<evidence type="ECO:0000256" key="2">
    <source>
        <dbReference type="ARBA" id="ARBA00010742"/>
    </source>
</evidence>
<proteinExistence type="inferred from homology"/>
<dbReference type="SUPFAM" id="SSF53850">
    <property type="entry name" value="Periplasmic binding protein-like II"/>
    <property type="match status" value="1"/>
</dbReference>
<feature type="domain" description="SsuA/THI5-like" evidence="5">
    <location>
        <begin position="60"/>
        <end position="238"/>
    </location>
</feature>
<dbReference type="InterPro" id="IPR015168">
    <property type="entry name" value="SsuA/THI5"/>
</dbReference>
<feature type="signal peptide" evidence="4">
    <location>
        <begin position="1"/>
        <end position="26"/>
    </location>
</feature>
<protein>
    <submittedName>
        <fullName evidence="6">Lipid kinase</fullName>
    </submittedName>
</protein>
<keyword evidence="6" id="KW-0808">Transferase</keyword>
<dbReference type="GO" id="GO:0042597">
    <property type="term" value="C:periplasmic space"/>
    <property type="evidence" value="ECO:0007669"/>
    <property type="project" value="UniProtKB-SubCell"/>
</dbReference>
<dbReference type="InterPro" id="IPR017793">
    <property type="entry name" value="ABC_transptr_urea-assoc_sub-bd"/>
</dbReference>
<dbReference type="PANTHER" id="PTHR30024">
    <property type="entry name" value="ALIPHATIC SULFONATES-BINDING PROTEIN-RELATED"/>
    <property type="match status" value="1"/>
</dbReference>
<dbReference type="EMBL" id="POUT01000004">
    <property type="protein sequence ID" value="PNG09762.1"/>
    <property type="molecule type" value="Genomic_DNA"/>
</dbReference>
<dbReference type="RefSeq" id="WP_102894130.1">
    <property type="nucleotide sequence ID" value="NZ_JAMOHU010000004.1"/>
</dbReference>
<dbReference type="Pfam" id="PF09084">
    <property type="entry name" value="NMT1"/>
    <property type="match status" value="1"/>
</dbReference>
<accession>A0A2N8T4W7</accession>
<name>A0A2N8T4W7_STUST</name>
<dbReference type="AlphaFoldDB" id="A0A2N8T4W7"/>
<dbReference type="Gene3D" id="3.40.190.10">
    <property type="entry name" value="Periplasmic binding protein-like II"/>
    <property type="match status" value="2"/>
</dbReference>